<dbReference type="RefSeq" id="WP_264396614.1">
    <property type="nucleotide sequence ID" value="NZ_JBAMYB010000006.1"/>
</dbReference>
<protein>
    <submittedName>
        <fullName evidence="1">Uncharacterized protein</fullName>
    </submittedName>
</protein>
<gene>
    <name evidence="1" type="ORF">V8Q02_12830</name>
</gene>
<dbReference type="Proteomes" id="UP001531129">
    <property type="component" value="Unassembled WGS sequence"/>
</dbReference>
<keyword evidence="2" id="KW-1185">Reference proteome</keyword>
<organism evidence="1 2">
    <name type="scientific">Rhizobium aouanii</name>
    <dbReference type="NCBI Taxonomy" id="3118145"/>
    <lineage>
        <taxon>Bacteria</taxon>
        <taxon>Pseudomonadati</taxon>
        <taxon>Pseudomonadota</taxon>
        <taxon>Alphaproteobacteria</taxon>
        <taxon>Hyphomicrobiales</taxon>
        <taxon>Rhizobiaceae</taxon>
        <taxon>Rhizobium/Agrobacterium group</taxon>
        <taxon>Rhizobium</taxon>
    </lineage>
</organism>
<evidence type="ECO:0000313" key="2">
    <source>
        <dbReference type="Proteomes" id="UP001531129"/>
    </source>
</evidence>
<comment type="caution">
    <text evidence="1">The sequence shown here is derived from an EMBL/GenBank/DDBJ whole genome shotgun (WGS) entry which is preliminary data.</text>
</comment>
<accession>A0ABU8CLM1</accession>
<dbReference type="EMBL" id="JBAMYC010000006">
    <property type="protein sequence ID" value="MEI1248889.1"/>
    <property type="molecule type" value="Genomic_DNA"/>
</dbReference>
<reference evidence="1 2" key="1">
    <citation type="submission" date="2024-01" db="EMBL/GenBank/DDBJ databases">
        <title>Draft genome sequences of three bacterial strains isolated from Acacia saligna represent a potential new species within the genus Rhizobium.</title>
        <authorList>
            <person name="Tambong J.T."/>
            <person name="Mnasri B."/>
        </authorList>
    </citation>
    <scope>NUCLEOTIDE SEQUENCE [LARGE SCALE GENOMIC DNA]</scope>
    <source>
        <strain evidence="1 2">1AS12I</strain>
    </source>
</reference>
<sequence>MKMTNVTLLMLCAIASYSDEPARAQDAEPQTFYPSDLGFRPPKTAPQNLGAHVVHKGMTTGDIEKVLAKGGSKVAISSEKTGGFTGQVKGVPYTVSVPVQKDVLTVKDTSRNSHSGEGVSADTDTQEISATVWDTNFLERVEFRATWSDRHHLGVPMSAVAQHINDDYGQPLVTPSNGLNLTYCFDESGKQVMSGDCGGNNTILVEISGQKCVDPKTATSLTESGSPMYAGLICELTISYVDHRVSNAFGSQLSKLVYQKFIALHGEPDPR</sequence>
<evidence type="ECO:0000313" key="1">
    <source>
        <dbReference type="EMBL" id="MEI1248889.1"/>
    </source>
</evidence>
<proteinExistence type="predicted"/>
<name>A0ABU8CLM1_9HYPH</name>